<feature type="region of interest" description="Disordered" evidence="1">
    <location>
        <begin position="128"/>
        <end position="148"/>
    </location>
</feature>
<gene>
    <name evidence="2" type="ORF">THOM_0731</name>
</gene>
<dbReference type="VEuPathDB" id="MicrosporidiaDB:THOM_0731"/>
<reference evidence="2 3" key="1">
    <citation type="journal article" date="2012" name="PLoS Pathog.">
        <title>The genome of the obligate intracellular parasite Trachipleistophora hominis: new insights into microsporidian genome dynamics and reductive evolution.</title>
        <authorList>
            <person name="Heinz E."/>
            <person name="Williams T.A."/>
            <person name="Nakjang S."/>
            <person name="Noel C.J."/>
            <person name="Swan D.C."/>
            <person name="Goldberg A.V."/>
            <person name="Harris S.R."/>
            <person name="Weinmaier T."/>
            <person name="Markert S."/>
            <person name="Becher D."/>
            <person name="Bernhardt J."/>
            <person name="Dagan T."/>
            <person name="Hacker C."/>
            <person name="Lucocq J.M."/>
            <person name="Schweder T."/>
            <person name="Rattei T."/>
            <person name="Hall N."/>
            <person name="Hirt R.P."/>
            <person name="Embley T.M."/>
        </authorList>
    </citation>
    <scope>NUCLEOTIDE SEQUENCE [LARGE SCALE GENOMIC DNA]</scope>
</reference>
<proteinExistence type="predicted"/>
<dbReference type="HOGENOM" id="CLU_897674_0_0_1"/>
<dbReference type="Proteomes" id="UP000011185">
    <property type="component" value="Unassembled WGS sequence"/>
</dbReference>
<feature type="compositionally biased region" description="Basic and acidic residues" evidence="1">
    <location>
        <begin position="128"/>
        <end position="147"/>
    </location>
</feature>
<accession>L7JZ12</accession>
<evidence type="ECO:0000313" key="2">
    <source>
        <dbReference type="EMBL" id="ELQ76281.1"/>
    </source>
</evidence>
<dbReference type="InParanoid" id="L7JZ12"/>
<sequence>MSNKKLAEFISRQASAKKIPIARELLNGASHLGPHVESFTFKAFSFQISKSYSEFMTFNRDCCREAWFNIYDSFLHLVKREFMTNESSHPLFLRLIPEGDLRGSCKSNLLTTPSSGIDVCQESLQPENKEVNDDSDRGGHETQHSQEDVGAVTRTISLHELIEKKGVINLFENCSTVNRIARIAAVSALYGNVRYNIEGVNADCIFIDNSLLISKFRTQTENVTQTNKLVIDDAELVIETEMKLDNKVFRLTSFVYYGVIDSPLLDFKLYVRESEDKWKCLCWLGLCDIDSIDHLLMNTANVLAMSYERV</sequence>
<dbReference type="AlphaFoldDB" id="L7JZ12"/>
<organism evidence="2 3">
    <name type="scientific">Trachipleistophora hominis</name>
    <name type="common">Microsporidian parasite</name>
    <dbReference type="NCBI Taxonomy" id="72359"/>
    <lineage>
        <taxon>Eukaryota</taxon>
        <taxon>Fungi</taxon>
        <taxon>Fungi incertae sedis</taxon>
        <taxon>Microsporidia</taxon>
        <taxon>Pleistophoridae</taxon>
        <taxon>Trachipleistophora</taxon>
    </lineage>
</organism>
<evidence type="ECO:0000313" key="3">
    <source>
        <dbReference type="Proteomes" id="UP000011185"/>
    </source>
</evidence>
<dbReference type="OMA" id="ANIWIVC"/>
<protein>
    <submittedName>
        <fullName evidence="2">Uncharacterized protein</fullName>
    </submittedName>
</protein>
<keyword evidence="3" id="KW-1185">Reference proteome</keyword>
<evidence type="ECO:0000256" key="1">
    <source>
        <dbReference type="SAM" id="MobiDB-lite"/>
    </source>
</evidence>
<name>L7JZ12_TRAHO</name>
<dbReference type="OrthoDB" id="10392499at2759"/>
<dbReference type="EMBL" id="JH993857">
    <property type="protein sequence ID" value="ELQ76281.1"/>
    <property type="molecule type" value="Genomic_DNA"/>
</dbReference>